<evidence type="ECO:0000256" key="23">
    <source>
        <dbReference type="ARBA" id="ARBA00045168"/>
    </source>
</evidence>
<reference evidence="27 28" key="1">
    <citation type="submission" date="2020-04" db="EMBL/GenBank/DDBJ databases">
        <title>Chromosome-level genome assembly of a cyprinid fish Onychostoma macrolepis by integration of Nanopore Sequencing, Bionano and Hi-C technology.</title>
        <authorList>
            <person name="Wang D."/>
        </authorList>
    </citation>
    <scope>NUCLEOTIDE SEQUENCE [LARGE SCALE GENOMIC DNA]</scope>
    <source>
        <strain evidence="27">SWU-2019</strain>
        <tissue evidence="27">Muscle</tissue>
    </source>
</reference>
<dbReference type="Proteomes" id="UP000579812">
    <property type="component" value="Unassembled WGS sequence"/>
</dbReference>
<keyword evidence="8" id="KW-1133">Transmembrane helix</keyword>
<evidence type="ECO:0000256" key="3">
    <source>
        <dbReference type="ARBA" id="ARBA00004557"/>
    </source>
</evidence>
<dbReference type="GO" id="GO:0005789">
    <property type="term" value="C:endoplasmic reticulum membrane"/>
    <property type="evidence" value="ECO:0007669"/>
    <property type="project" value="UniProtKB-SubCell"/>
</dbReference>
<evidence type="ECO:0000256" key="6">
    <source>
        <dbReference type="ARBA" id="ARBA00022692"/>
    </source>
</evidence>
<evidence type="ECO:0000256" key="11">
    <source>
        <dbReference type="ARBA" id="ARBA00023098"/>
    </source>
</evidence>
<dbReference type="EMBL" id="JAAMOB010000016">
    <property type="protein sequence ID" value="KAF4102660.1"/>
    <property type="molecule type" value="Genomic_DNA"/>
</dbReference>
<dbReference type="Pfam" id="PF00010">
    <property type="entry name" value="HLH"/>
    <property type="match status" value="1"/>
</dbReference>
<keyword evidence="15" id="KW-0804">Transcription</keyword>
<evidence type="ECO:0000313" key="28">
    <source>
        <dbReference type="Proteomes" id="UP000579812"/>
    </source>
</evidence>
<evidence type="ECO:0000256" key="20">
    <source>
        <dbReference type="ARBA" id="ARBA00038460"/>
    </source>
</evidence>
<evidence type="ECO:0000256" key="13">
    <source>
        <dbReference type="ARBA" id="ARBA00023136"/>
    </source>
</evidence>
<dbReference type="GO" id="GO:0005634">
    <property type="term" value="C:nucleus"/>
    <property type="evidence" value="ECO:0007669"/>
    <property type="project" value="UniProtKB-SubCell"/>
</dbReference>
<dbReference type="GO" id="GO:0000139">
    <property type="term" value="C:Golgi membrane"/>
    <property type="evidence" value="ECO:0007669"/>
    <property type="project" value="UniProtKB-SubCell"/>
</dbReference>
<feature type="coiled-coil region" evidence="24">
    <location>
        <begin position="110"/>
        <end position="217"/>
    </location>
</feature>
<keyword evidence="28" id="KW-1185">Reference proteome</keyword>
<dbReference type="GO" id="GO:0046983">
    <property type="term" value="F:protein dimerization activity"/>
    <property type="evidence" value="ECO:0007669"/>
    <property type="project" value="InterPro"/>
</dbReference>
<evidence type="ECO:0000256" key="24">
    <source>
        <dbReference type="SAM" id="Coils"/>
    </source>
</evidence>
<keyword evidence="24" id="KW-0175">Coiled coil</keyword>
<dbReference type="PANTHER" id="PTHR46062">
    <property type="entry name" value="STEROL REGULATORY ELEMENT-BINDING PROTEIN"/>
    <property type="match status" value="1"/>
</dbReference>
<gene>
    <name evidence="27" type="ORF">G5714_015543</name>
</gene>
<dbReference type="GO" id="GO:0000978">
    <property type="term" value="F:RNA polymerase II cis-regulatory region sequence-specific DNA binding"/>
    <property type="evidence" value="ECO:0007669"/>
    <property type="project" value="TreeGrafter"/>
</dbReference>
<comment type="similarity">
    <text evidence="20">Belongs to the SREBP family.</text>
</comment>
<keyword evidence="11" id="KW-0443">Lipid metabolism</keyword>
<dbReference type="InterPro" id="IPR036638">
    <property type="entry name" value="HLH_DNA-bd_sf"/>
</dbReference>
<keyword evidence="18" id="KW-0539">Nucleus</keyword>
<dbReference type="SMART" id="SM00353">
    <property type="entry name" value="HLH"/>
    <property type="match status" value="1"/>
</dbReference>
<keyword evidence="10" id="KW-0333">Golgi apparatus</keyword>
<evidence type="ECO:0000256" key="15">
    <source>
        <dbReference type="ARBA" id="ARBA00023163"/>
    </source>
</evidence>
<comment type="caution">
    <text evidence="27">The sequence shown here is derived from an EMBL/GenBank/DDBJ whole genome shotgun (WGS) entry which is preliminary data.</text>
</comment>
<dbReference type="InterPro" id="IPR011598">
    <property type="entry name" value="bHLH_dom"/>
</dbReference>
<feature type="domain" description="BHLH" evidence="26">
    <location>
        <begin position="64"/>
        <end position="113"/>
    </location>
</feature>
<evidence type="ECO:0000256" key="9">
    <source>
        <dbReference type="ARBA" id="ARBA00023015"/>
    </source>
</evidence>
<evidence type="ECO:0000256" key="8">
    <source>
        <dbReference type="ARBA" id="ARBA00022989"/>
    </source>
</evidence>
<evidence type="ECO:0000256" key="22">
    <source>
        <dbReference type="ARBA" id="ARBA00042214"/>
    </source>
</evidence>
<keyword evidence="13" id="KW-0472">Membrane</keyword>
<keyword evidence="14" id="KW-0010">Activator</keyword>
<name>A0A7J6C609_9TELE</name>
<evidence type="ECO:0000256" key="25">
    <source>
        <dbReference type="SAM" id="MobiDB-lite"/>
    </source>
</evidence>
<keyword evidence="17" id="KW-0753">Steroid metabolism</keyword>
<dbReference type="AlphaFoldDB" id="A0A7J6C609"/>
<evidence type="ECO:0000256" key="1">
    <source>
        <dbReference type="ARBA" id="ARBA00004123"/>
    </source>
</evidence>
<keyword evidence="19" id="KW-0968">Cytoplasmic vesicle</keyword>
<dbReference type="PROSITE" id="PS50888">
    <property type="entry name" value="BHLH"/>
    <property type="match status" value="1"/>
</dbReference>
<keyword evidence="6" id="KW-0812">Transmembrane</keyword>
<evidence type="ECO:0000256" key="7">
    <source>
        <dbReference type="ARBA" id="ARBA00022824"/>
    </source>
</evidence>
<keyword evidence="7" id="KW-0256">Endoplasmic reticulum</keyword>
<keyword evidence="9" id="KW-0805">Transcription regulation</keyword>
<feature type="compositionally biased region" description="Polar residues" evidence="25">
    <location>
        <begin position="303"/>
        <end position="313"/>
    </location>
</feature>
<evidence type="ECO:0000256" key="4">
    <source>
        <dbReference type="ARBA" id="ARBA00004653"/>
    </source>
</evidence>
<dbReference type="PANTHER" id="PTHR46062:SF3">
    <property type="entry name" value="STEROL REGULATORY ELEMENT-BINDING PROTEIN 2"/>
    <property type="match status" value="1"/>
</dbReference>
<evidence type="ECO:0000256" key="19">
    <source>
        <dbReference type="ARBA" id="ARBA00023329"/>
    </source>
</evidence>
<dbReference type="GO" id="GO:0010886">
    <property type="term" value="P:positive regulation of cholesterol storage"/>
    <property type="evidence" value="ECO:0007669"/>
    <property type="project" value="TreeGrafter"/>
</dbReference>
<evidence type="ECO:0000259" key="26">
    <source>
        <dbReference type="PROSITE" id="PS50888"/>
    </source>
</evidence>
<dbReference type="Gene3D" id="4.10.280.10">
    <property type="entry name" value="Helix-loop-helix DNA-binding domain"/>
    <property type="match status" value="1"/>
</dbReference>
<dbReference type="SUPFAM" id="SSF47459">
    <property type="entry name" value="HLH, helix-loop-helix DNA-binding domain"/>
    <property type="match status" value="1"/>
</dbReference>
<dbReference type="GO" id="GO:0045944">
    <property type="term" value="P:positive regulation of transcription by RNA polymerase II"/>
    <property type="evidence" value="ECO:0007669"/>
    <property type="project" value="TreeGrafter"/>
</dbReference>
<evidence type="ECO:0000256" key="16">
    <source>
        <dbReference type="ARBA" id="ARBA00023166"/>
    </source>
</evidence>
<evidence type="ECO:0000256" key="10">
    <source>
        <dbReference type="ARBA" id="ARBA00023034"/>
    </source>
</evidence>
<accession>A0A7J6C609</accession>
<evidence type="ECO:0000256" key="5">
    <source>
        <dbReference type="ARBA" id="ARBA00022548"/>
    </source>
</evidence>
<dbReference type="GO" id="GO:0012507">
    <property type="term" value="C:ER to Golgi transport vesicle membrane"/>
    <property type="evidence" value="ECO:0007669"/>
    <property type="project" value="UniProtKB-SubCell"/>
</dbReference>
<evidence type="ECO:0000256" key="17">
    <source>
        <dbReference type="ARBA" id="ARBA00023221"/>
    </source>
</evidence>
<keyword evidence="12" id="KW-0238">DNA-binding</keyword>
<feature type="region of interest" description="Disordered" evidence="25">
    <location>
        <begin position="276"/>
        <end position="351"/>
    </location>
</feature>
<comment type="function">
    <text evidence="23">Precursor of the transcription factor form (Processed sterol regulatory element-binding protein 2), which is embedded in the endoplasmic reticulum membrane. Low sterol concentrations promote processing of this form, releasing the transcription factor form that translocates into the nucleus and activates transcription of genes involved in cholesterol biosynthesis.</text>
</comment>
<dbReference type="GO" id="GO:0000981">
    <property type="term" value="F:DNA-binding transcription factor activity, RNA polymerase II-specific"/>
    <property type="evidence" value="ECO:0007669"/>
    <property type="project" value="TreeGrafter"/>
</dbReference>
<evidence type="ECO:0000256" key="14">
    <source>
        <dbReference type="ARBA" id="ARBA00023159"/>
    </source>
</evidence>
<proteinExistence type="inferred from homology"/>
<evidence type="ECO:0000256" key="12">
    <source>
        <dbReference type="ARBA" id="ARBA00023125"/>
    </source>
</evidence>
<evidence type="ECO:0000256" key="21">
    <source>
        <dbReference type="ARBA" id="ARBA00039750"/>
    </source>
</evidence>
<organism evidence="27 28">
    <name type="scientific">Onychostoma macrolepis</name>
    <dbReference type="NCBI Taxonomy" id="369639"/>
    <lineage>
        <taxon>Eukaryota</taxon>
        <taxon>Metazoa</taxon>
        <taxon>Chordata</taxon>
        <taxon>Craniata</taxon>
        <taxon>Vertebrata</taxon>
        <taxon>Euteleostomi</taxon>
        <taxon>Actinopterygii</taxon>
        <taxon>Neopterygii</taxon>
        <taxon>Teleostei</taxon>
        <taxon>Ostariophysi</taxon>
        <taxon>Cypriniformes</taxon>
        <taxon>Cyprinidae</taxon>
        <taxon>Acrossocheilinae</taxon>
        <taxon>Onychostoma</taxon>
    </lineage>
</organism>
<dbReference type="GO" id="GO:0008203">
    <property type="term" value="P:cholesterol metabolic process"/>
    <property type="evidence" value="ECO:0007669"/>
    <property type="project" value="UniProtKB-KW"/>
</dbReference>
<protein>
    <recommendedName>
        <fullName evidence="21">Sterol regulatory element-binding protein 2</fullName>
    </recommendedName>
    <alternativeName>
        <fullName evidence="22">Sterol regulatory element-binding transcription factor 2</fullName>
    </alternativeName>
</protein>
<evidence type="ECO:0000313" key="27">
    <source>
        <dbReference type="EMBL" id="KAF4102660.1"/>
    </source>
</evidence>
<evidence type="ECO:0000256" key="2">
    <source>
        <dbReference type="ARBA" id="ARBA00004477"/>
    </source>
</evidence>
<keyword evidence="16" id="KW-1207">Sterol metabolism</keyword>
<evidence type="ECO:0000256" key="18">
    <source>
        <dbReference type="ARBA" id="ARBA00023242"/>
    </source>
</evidence>
<sequence length="478" mass="54548">MQMVMIMPATTPSHHFIQSQMQSTAPVHTAPQQVPTLMSCNTLTAGAGAGAITVGTGGAVKEGKRRKTHSINEKHYRLSINNKIQELRNLLNIDPKVPKSGVLQKAIEYIKSSQQVNHNLQQENHNLHQENLNLQQENLNLQQENHNLQQENHNLHQVNHILQQENHNLHQENLNLQQENHNLQQVNHNLKQENHNLHQVNHNLQQENLTLEMANQNNSTFGNLVFDKRLEKILEEFFDEAELFAYGDDGGVNNSEHNGSDSQVITLPAEEALQEDVVGTESRHEPDNVTRPSHGPSLEEGTHTSLATSPQCTGGQGVKRRRLPEEDEVDDSPSTRRLRTSENNKQDYDEEGLTAWSDSLVHASDQVSSSNPESELPHEIPRERFRDHNLNRRLDYNMLSRVNWYFERLFNLAGQPPSYPEAEDIVAGALSMSNISEDVREQRVEQRLVANALLLMGERLNLIQRMLMELYSHMMRRP</sequence>
<keyword evidence="5" id="KW-0153">Cholesterol metabolism</keyword>
<comment type="subcellular location">
    <subcellularLocation>
        <location evidence="3">Cytoplasmic vesicle</location>
        <location evidence="3">COPII-coated vesicle membrane</location>
        <topology evidence="3">Multi-pass membrane protein</topology>
    </subcellularLocation>
    <subcellularLocation>
        <location evidence="2">Endoplasmic reticulum membrane</location>
        <topology evidence="2">Multi-pass membrane protein</topology>
    </subcellularLocation>
    <subcellularLocation>
        <location evidence="4">Golgi apparatus membrane</location>
        <topology evidence="4">Multi-pass membrane protein</topology>
    </subcellularLocation>
    <subcellularLocation>
        <location evidence="1">Nucleus</location>
    </subcellularLocation>
</comment>